<evidence type="ECO:0000256" key="1">
    <source>
        <dbReference type="SAM" id="SignalP"/>
    </source>
</evidence>
<keyword evidence="3" id="KW-1185">Reference proteome</keyword>
<feature type="signal peptide" evidence="1">
    <location>
        <begin position="1"/>
        <end position="17"/>
    </location>
</feature>
<dbReference type="PANTHER" id="PTHR20997:SF2">
    <property type="entry name" value="EG:BACR42I17.2 PROTEIN-RELATED"/>
    <property type="match status" value="1"/>
</dbReference>
<dbReference type="RefSeq" id="XP_028154089.1">
    <property type="nucleotide sequence ID" value="XM_028298288.1"/>
</dbReference>
<evidence type="ECO:0000313" key="3">
    <source>
        <dbReference type="Proteomes" id="UP001652700"/>
    </source>
</evidence>
<dbReference type="FunCoup" id="A0A6P7GX93">
    <property type="interactions" value="11"/>
</dbReference>
<reference evidence="4" key="1">
    <citation type="submission" date="2025-04" db="UniProtKB">
        <authorList>
            <consortium name="RefSeq"/>
        </authorList>
    </citation>
    <scope>IDENTIFICATION</scope>
</reference>
<dbReference type="AlphaFoldDB" id="A0A6P7GX93"/>
<accession>A0A6P7GX93</accession>
<sequence>MRVEIFLLILIAAVCYSIPTIPDLDDFEELKTKCDKRGGNGTFAKIKTSIDETQTCIEDLIDIDKFTEELEESKKTGSMDEVFAKYCKKRPDVRKCIKKFYDALEPCLDEAEKKGLNFTYSILTEISDFACAKDGDRLALFVAEGGPDCIKSKTEGIQKCLNQTLQFNPDNISKLSIKLAIDKKTCDDLGQVQTCVVAELEKCKESTPANIVDALFKFVKRTACKDIKKRSIVGFVGL</sequence>
<name>A0A6P7GX93_DIAVI</name>
<dbReference type="Proteomes" id="UP001652700">
    <property type="component" value="Unplaced"/>
</dbReference>
<gene>
    <name evidence="4" type="primary">LOC114347607</name>
</gene>
<dbReference type="PANTHER" id="PTHR20997">
    <property type="entry name" value="EG:BACR42I17.2 PROTEIN-RELATED"/>
    <property type="match status" value="1"/>
</dbReference>
<dbReference type="OrthoDB" id="6512861at2759"/>
<evidence type="ECO:0000313" key="4">
    <source>
        <dbReference type="RefSeq" id="XP_028154089.1"/>
    </source>
</evidence>
<evidence type="ECO:0000313" key="2">
    <source>
        <dbReference type="EnsemblMetazoa" id="XP_050501461.1"/>
    </source>
</evidence>
<dbReference type="InterPro" id="IPR009832">
    <property type="entry name" value="DUF1397"/>
</dbReference>
<proteinExistence type="predicted"/>
<organism evidence="4">
    <name type="scientific">Diabrotica virgifera virgifera</name>
    <name type="common">western corn rootworm</name>
    <dbReference type="NCBI Taxonomy" id="50390"/>
    <lineage>
        <taxon>Eukaryota</taxon>
        <taxon>Metazoa</taxon>
        <taxon>Ecdysozoa</taxon>
        <taxon>Arthropoda</taxon>
        <taxon>Hexapoda</taxon>
        <taxon>Insecta</taxon>
        <taxon>Pterygota</taxon>
        <taxon>Neoptera</taxon>
        <taxon>Endopterygota</taxon>
        <taxon>Coleoptera</taxon>
        <taxon>Polyphaga</taxon>
        <taxon>Cucujiformia</taxon>
        <taxon>Chrysomeloidea</taxon>
        <taxon>Chrysomelidae</taxon>
        <taxon>Galerucinae</taxon>
        <taxon>Diabroticina</taxon>
        <taxon>Diabroticites</taxon>
        <taxon>Diabrotica</taxon>
    </lineage>
</organism>
<dbReference type="EnsemblMetazoa" id="XM_050645504.1">
    <property type="protein sequence ID" value="XP_050501461.1"/>
    <property type="gene ID" value="LOC126881302"/>
</dbReference>
<dbReference type="Pfam" id="PF07165">
    <property type="entry name" value="DUF1397"/>
    <property type="match status" value="1"/>
</dbReference>
<reference evidence="2" key="2">
    <citation type="submission" date="2025-05" db="UniProtKB">
        <authorList>
            <consortium name="EnsemblMetazoa"/>
        </authorList>
    </citation>
    <scope>IDENTIFICATION</scope>
</reference>
<dbReference type="InParanoid" id="A0A6P7GX93"/>
<keyword evidence="1" id="KW-0732">Signal</keyword>
<protein>
    <submittedName>
        <fullName evidence="4">27 kDa glycoprotein-like</fullName>
    </submittedName>
</protein>
<feature type="chain" id="PRO_5027685200" evidence="1">
    <location>
        <begin position="18"/>
        <end position="238"/>
    </location>
</feature>